<dbReference type="Proteomes" id="UP000663846">
    <property type="component" value="Unassembled WGS sequence"/>
</dbReference>
<name>A0A8H3BEL5_9AGAM</name>
<evidence type="ECO:0000313" key="2">
    <source>
        <dbReference type="EMBL" id="CAE6454531.1"/>
    </source>
</evidence>
<evidence type="ECO:0000313" key="3">
    <source>
        <dbReference type="Proteomes" id="UP000663846"/>
    </source>
</evidence>
<feature type="compositionally biased region" description="Polar residues" evidence="1">
    <location>
        <begin position="14"/>
        <end position="30"/>
    </location>
</feature>
<feature type="compositionally biased region" description="Low complexity" evidence="1">
    <location>
        <begin position="38"/>
        <end position="58"/>
    </location>
</feature>
<comment type="caution">
    <text evidence="2">The sequence shown here is derived from an EMBL/GenBank/DDBJ whole genome shotgun (WGS) entry which is preliminary data.</text>
</comment>
<feature type="compositionally biased region" description="Basic residues" evidence="1">
    <location>
        <begin position="1"/>
        <end position="10"/>
    </location>
</feature>
<reference evidence="2" key="1">
    <citation type="submission" date="2021-01" db="EMBL/GenBank/DDBJ databases">
        <authorList>
            <person name="Kaushik A."/>
        </authorList>
    </citation>
    <scope>NUCLEOTIDE SEQUENCE</scope>
    <source>
        <strain evidence="2">AG1-1C</strain>
    </source>
</reference>
<evidence type="ECO:0000256" key="1">
    <source>
        <dbReference type="SAM" id="MobiDB-lite"/>
    </source>
</evidence>
<dbReference type="AlphaFoldDB" id="A0A8H3BEL5"/>
<feature type="region of interest" description="Disordered" evidence="1">
    <location>
        <begin position="1"/>
        <end position="58"/>
    </location>
</feature>
<organism evidence="2 3">
    <name type="scientific">Rhizoctonia solani</name>
    <dbReference type="NCBI Taxonomy" id="456999"/>
    <lineage>
        <taxon>Eukaryota</taxon>
        <taxon>Fungi</taxon>
        <taxon>Dikarya</taxon>
        <taxon>Basidiomycota</taxon>
        <taxon>Agaricomycotina</taxon>
        <taxon>Agaricomycetes</taxon>
        <taxon>Cantharellales</taxon>
        <taxon>Ceratobasidiaceae</taxon>
        <taxon>Rhizoctonia</taxon>
    </lineage>
</organism>
<sequence>MPKRKAHIVRRANNLPTNRGVQTAQRQDTVAESDGPATSSSLRRSSSSGSDSIASSSAITLERYDELYPEYIQTELPGVSPSPNNIAGSLCSLTLEVQSEGEIVLEDPPNDTENCNPADNWNFRSLAEPQEDEALDLPPPATAKDPDDDEDVAEEKLMAGTLNLMIETNKQLMDASMMAAAAFCWGTWAARQVCKWIRTFQHDNKLPTNLYGTWNGSIMEDDNLSAAIQQWLRGLDQGIYIQASDVVNFFRTEAAEQFASLIDGPLLLCTTQ</sequence>
<gene>
    <name evidence="2" type="ORF">RDB_LOCUS150035</name>
</gene>
<accession>A0A8H3BEL5</accession>
<protein>
    <submittedName>
        <fullName evidence="2">Uncharacterized protein</fullName>
    </submittedName>
</protein>
<dbReference type="EMBL" id="CAJMWS010000605">
    <property type="protein sequence ID" value="CAE6454531.1"/>
    <property type="molecule type" value="Genomic_DNA"/>
</dbReference>
<proteinExistence type="predicted"/>